<dbReference type="Pfam" id="PF04343">
    <property type="entry name" value="DUF488"/>
    <property type="match status" value="1"/>
</dbReference>
<dbReference type="PANTHER" id="PTHR39337:SF1">
    <property type="entry name" value="BLR5642 PROTEIN"/>
    <property type="match status" value="1"/>
</dbReference>
<comment type="caution">
    <text evidence="1">The sequence shown here is derived from an EMBL/GenBank/DDBJ whole genome shotgun (WGS) entry which is preliminary data.</text>
</comment>
<dbReference type="PIRSF" id="PIRSF024492">
    <property type="entry name" value="UCP024492"/>
    <property type="match status" value="1"/>
</dbReference>
<dbReference type="AlphaFoldDB" id="A0A2N4U454"/>
<reference evidence="1 2" key="1">
    <citation type="submission" date="2017-10" db="EMBL/GenBank/DDBJ databases">
        <title>Two draft genome sequences of Pusillimonas sp. strains isolated from a nitrate- and radionuclide-contaminated groundwater in Russia.</title>
        <authorList>
            <person name="Grouzdev D.S."/>
            <person name="Tourova T.P."/>
            <person name="Goeva M.A."/>
            <person name="Babich T.L."/>
            <person name="Sokolova D.S."/>
            <person name="Abdullin R."/>
            <person name="Poltaraus A.B."/>
            <person name="Toshchakov S.V."/>
            <person name="Nazina T.N."/>
        </authorList>
    </citation>
    <scope>NUCLEOTIDE SEQUENCE [LARGE SCALE GENOMIC DNA]</scope>
    <source>
        <strain evidence="1 2">JR1/69-3-13</strain>
    </source>
</reference>
<keyword evidence="2" id="KW-1185">Reference proteome</keyword>
<organism evidence="1 2">
    <name type="scientific">Pollutimonas subterranea</name>
    <dbReference type="NCBI Taxonomy" id="2045210"/>
    <lineage>
        <taxon>Bacteria</taxon>
        <taxon>Pseudomonadati</taxon>
        <taxon>Pseudomonadota</taxon>
        <taxon>Betaproteobacteria</taxon>
        <taxon>Burkholderiales</taxon>
        <taxon>Alcaligenaceae</taxon>
        <taxon>Pollutimonas</taxon>
    </lineage>
</organism>
<evidence type="ECO:0000313" key="2">
    <source>
        <dbReference type="Proteomes" id="UP000234190"/>
    </source>
</evidence>
<dbReference type="OrthoDB" id="9789109at2"/>
<dbReference type="InterPro" id="IPR007438">
    <property type="entry name" value="DUF488"/>
</dbReference>
<evidence type="ECO:0008006" key="3">
    <source>
        <dbReference type="Google" id="ProtNLM"/>
    </source>
</evidence>
<dbReference type="EMBL" id="PDNW01000008">
    <property type="protein sequence ID" value="PLC49805.1"/>
    <property type="molecule type" value="Genomic_DNA"/>
</dbReference>
<sequence>MPSSSSSSKNAKLSGVETIWTIGHSTRPIEEFLALLAEYGIETVVDVRSFPGSRKYPQYGKDAVGATLRDHGVAYQWFQILGGRRRTSPDSPNTAWRNTSFRGYADYMSTPEFTEGLEALLEVASGSHVALMCAEAVWWRCHRSMISDALCVRGVKVLHIMGDKHAVVHPMTSPARVEGGKLTYGAAQPSAKD</sequence>
<accession>A0A2N4U454</accession>
<dbReference type="PANTHER" id="PTHR39337">
    <property type="entry name" value="BLR5642 PROTEIN"/>
    <property type="match status" value="1"/>
</dbReference>
<proteinExistence type="predicted"/>
<dbReference type="RefSeq" id="WP_102073998.1">
    <property type="nucleotide sequence ID" value="NZ_PDNW01000008.1"/>
</dbReference>
<dbReference type="InterPro" id="IPR014519">
    <property type="entry name" value="UCP024492"/>
</dbReference>
<protein>
    <recommendedName>
        <fullName evidence="3">DUF488 domain-containing protein</fullName>
    </recommendedName>
</protein>
<dbReference type="Proteomes" id="UP000234190">
    <property type="component" value="Unassembled WGS sequence"/>
</dbReference>
<gene>
    <name evidence="1" type="ORF">CR159_10955</name>
</gene>
<name>A0A2N4U454_9BURK</name>
<evidence type="ECO:0000313" key="1">
    <source>
        <dbReference type="EMBL" id="PLC49805.1"/>
    </source>
</evidence>